<dbReference type="GO" id="GO:0008168">
    <property type="term" value="F:methyltransferase activity"/>
    <property type="evidence" value="ECO:0007669"/>
    <property type="project" value="UniProtKB-KW"/>
</dbReference>
<sequence>MLKQKRQKTFMKNLVRCLGLLKALALALLVLASVITPSVLANQSKTSTTLDSTTTLQSIIANGHRSLANRERDKYRHPAETLEFFGLRPNMTVVELWPGNGWYTEILAPFLADKGQLIVTNFAPNDSKQPSVIFQQKLALAFQQKLEANPEVFGKVKVAQIHPPKELTLAPDNSVDMVVTFRNIHNWVSAGYADQVYAVAYKALKPGGILGVEEHRAKPGTSLEESIKTGYMSEDGVIAAVEKAGFKLVSKSEINANPKDTKDYPSGVWTLPPTLRQGQNDRERFLAIGESDRMTLKFIKPKIAVKSRTSDSN</sequence>
<gene>
    <name evidence="1" type="ORF">NCWK1_5137</name>
</gene>
<dbReference type="Gene3D" id="3.40.50.150">
    <property type="entry name" value="Vaccinia Virus protein VP39"/>
    <property type="match status" value="1"/>
</dbReference>
<dbReference type="AlphaFoldDB" id="A0A2H6LQ60"/>
<keyword evidence="2" id="KW-1185">Reference proteome</keyword>
<dbReference type="EMBL" id="BDGE01000103">
    <property type="protein sequence ID" value="GBE95351.1"/>
    <property type="molecule type" value="Genomic_DNA"/>
</dbReference>
<evidence type="ECO:0000313" key="1">
    <source>
        <dbReference type="EMBL" id="GBE95351.1"/>
    </source>
</evidence>
<dbReference type="SUPFAM" id="SSF53335">
    <property type="entry name" value="S-adenosyl-L-methionine-dependent methyltransferases"/>
    <property type="match status" value="1"/>
</dbReference>
<dbReference type="Proteomes" id="UP000236527">
    <property type="component" value="Unassembled WGS sequence"/>
</dbReference>
<comment type="caution">
    <text evidence="1">The sequence shown here is derived from an EMBL/GenBank/DDBJ whole genome shotgun (WGS) entry which is preliminary data.</text>
</comment>
<dbReference type="PIRSF" id="PIRSF031679">
    <property type="entry name" value="Mtase_Alr7345_prd"/>
    <property type="match status" value="1"/>
</dbReference>
<dbReference type="GO" id="GO:0032259">
    <property type="term" value="P:methylation"/>
    <property type="evidence" value="ECO:0007669"/>
    <property type="project" value="UniProtKB-KW"/>
</dbReference>
<protein>
    <submittedName>
        <fullName evidence="1">Methyltransferase</fullName>
    </submittedName>
</protein>
<evidence type="ECO:0000313" key="2">
    <source>
        <dbReference type="Proteomes" id="UP000236527"/>
    </source>
</evidence>
<dbReference type="InterPro" id="IPR029063">
    <property type="entry name" value="SAM-dependent_MTases_sf"/>
</dbReference>
<accession>A0A2H6LQ60</accession>
<organism evidence="1 2">
    <name type="scientific">Nostoc cycadae WK-1</name>
    <dbReference type="NCBI Taxonomy" id="1861711"/>
    <lineage>
        <taxon>Bacteria</taxon>
        <taxon>Bacillati</taxon>
        <taxon>Cyanobacteriota</taxon>
        <taxon>Cyanophyceae</taxon>
        <taxon>Nostocales</taxon>
        <taxon>Nostocaceae</taxon>
        <taxon>Nostoc</taxon>
    </lineage>
</organism>
<proteinExistence type="predicted"/>
<keyword evidence="1" id="KW-0808">Transferase</keyword>
<name>A0A2H6LQ60_9NOSO</name>
<dbReference type="InterPro" id="IPR016980">
    <property type="entry name" value="S-AdoMet-dep_MeTrfase_Alr7345"/>
</dbReference>
<keyword evidence="1" id="KW-0489">Methyltransferase</keyword>
<reference evidence="2" key="1">
    <citation type="journal article" date="2018" name="Genome Announc.">
        <title>Draft Genome Sequence of the Nitrogen-Fixing and Hormogonia-Inducing Cyanobacterium Nostoc cycadae Strain WK-1, Isolated from the Coralloid Roots of Cycas revoluta.</title>
        <authorList>
            <person name="Kanesaki Y."/>
            <person name="Hirose M."/>
            <person name="Hirose Y."/>
            <person name="Fujisawa T."/>
            <person name="Nakamura Y."/>
            <person name="Watanabe S."/>
            <person name="Matsunaga S."/>
            <person name="Uchida H."/>
            <person name="Murakami A."/>
        </authorList>
    </citation>
    <scope>NUCLEOTIDE SEQUENCE [LARGE SCALE GENOMIC DNA]</scope>
    <source>
        <strain evidence="2">WK-1</strain>
    </source>
</reference>